<sequence>MEPGNKFEQMFDFLCIVVWDDDDQICGGEDLDRSSQGSGCKFVLDDFDDHWQVVQFTNIFFKGIQAKRVVYFMVQWEENGTLDYLLTILILPVALAANKVWSRPVLTDK</sequence>
<protein>
    <submittedName>
        <fullName evidence="1">Uncharacterized protein</fullName>
    </submittedName>
</protein>
<gene>
    <name evidence="1" type="ORF">RJ640_003821</name>
</gene>
<keyword evidence="2" id="KW-1185">Reference proteome</keyword>
<comment type="caution">
    <text evidence="1">The sequence shown here is derived from an EMBL/GenBank/DDBJ whole genome shotgun (WGS) entry which is preliminary data.</text>
</comment>
<name>A0AA88RJ23_9ASTE</name>
<evidence type="ECO:0000313" key="1">
    <source>
        <dbReference type="EMBL" id="KAK2990753.1"/>
    </source>
</evidence>
<organism evidence="1 2">
    <name type="scientific">Escallonia rubra</name>
    <dbReference type="NCBI Taxonomy" id="112253"/>
    <lineage>
        <taxon>Eukaryota</taxon>
        <taxon>Viridiplantae</taxon>
        <taxon>Streptophyta</taxon>
        <taxon>Embryophyta</taxon>
        <taxon>Tracheophyta</taxon>
        <taxon>Spermatophyta</taxon>
        <taxon>Magnoliopsida</taxon>
        <taxon>eudicotyledons</taxon>
        <taxon>Gunneridae</taxon>
        <taxon>Pentapetalae</taxon>
        <taxon>asterids</taxon>
        <taxon>campanulids</taxon>
        <taxon>Escalloniales</taxon>
        <taxon>Escalloniaceae</taxon>
        <taxon>Escallonia</taxon>
    </lineage>
</organism>
<dbReference type="Proteomes" id="UP001187471">
    <property type="component" value="Unassembled WGS sequence"/>
</dbReference>
<proteinExistence type="predicted"/>
<reference evidence="1" key="1">
    <citation type="submission" date="2022-12" db="EMBL/GenBank/DDBJ databases">
        <title>Draft genome assemblies for two species of Escallonia (Escalloniales).</title>
        <authorList>
            <person name="Chanderbali A."/>
            <person name="Dervinis C."/>
            <person name="Anghel I."/>
            <person name="Soltis D."/>
            <person name="Soltis P."/>
            <person name="Zapata F."/>
        </authorList>
    </citation>
    <scope>NUCLEOTIDE SEQUENCE</scope>
    <source>
        <strain evidence="1">UCBG92.1500</strain>
        <tissue evidence="1">Leaf</tissue>
    </source>
</reference>
<accession>A0AA88RJ23</accession>
<evidence type="ECO:0000313" key="2">
    <source>
        <dbReference type="Proteomes" id="UP001187471"/>
    </source>
</evidence>
<dbReference type="AlphaFoldDB" id="A0AA88RJ23"/>
<dbReference type="EMBL" id="JAVXUO010000622">
    <property type="protein sequence ID" value="KAK2990753.1"/>
    <property type="molecule type" value="Genomic_DNA"/>
</dbReference>